<gene>
    <name evidence="1" type="ORF">CDAR_183111</name>
</gene>
<evidence type="ECO:0000313" key="1">
    <source>
        <dbReference type="EMBL" id="GIY40679.1"/>
    </source>
</evidence>
<dbReference type="Proteomes" id="UP001054837">
    <property type="component" value="Unassembled WGS sequence"/>
</dbReference>
<dbReference type="EMBL" id="BPLQ01008976">
    <property type="protein sequence ID" value="GIY40679.1"/>
    <property type="molecule type" value="Genomic_DNA"/>
</dbReference>
<evidence type="ECO:0000313" key="2">
    <source>
        <dbReference type="Proteomes" id="UP001054837"/>
    </source>
</evidence>
<organism evidence="1 2">
    <name type="scientific">Caerostris darwini</name>
    <dbReference type="NCBI Taxonomy" id="1538125"/>
    <lineage>
        <taxon>Eukaryota</taxon>
        <taxon>Metazoa</taxon>
        <taxon>Ecdysozoa</taxon>
        <taxon>Arthropoda</taxon>
        <taxon>Chelicerata</taxon>
        <taxon>Arachnida</taxon>
        <taxon>Araneae</taxon>
        <taxon>Araneomorphae</taxon>
        <taxon>Entelegynae</taxon>
        <taxon>Araneoidea</taxon>
        <taxon>Araneidae</taxon>
        <taxon>Caerostris</taxon>
    </lineage>
</organism>
<proteinExistence type="predicted"/>
<reference evidence="1 2" key="1">
    <citation type="submission" date="2021-06" db="EMBL/GenBank/DDBJ databases">
        <title>Caerostris darwini draft genome.</title>
        <authorList>
            <person name="Kono N."/>
            <person name="Arakawa K."/>
        </authorList>
    </citation>
    <scope>NUCLEOTIDE SEQUENCE [LARGE SCALE GENOMIC DNA]</scope>
</reference>
<name>A0AAV4T4M0_9ARAC</name>
<comment type="caution">
    <text evidence="1">The sequence shown here is derived from an EMBL/GenBank/DDBJ whole genome shotgun (WGS) entry which is preliminary data.</text>
</comment>
<protein>
    <submittedName>
        <fullName evidence="1">Uncharacterized protein</fullName>
    </submittedName>
</protein>
<sequence length="105" mass="12010">MLRGLLDGNKSIKILILIRFFDQFSSMVVPSGASTSLKNLQKLQGFQNRQVASIVNPWFIRRKQIHKNLDLNPILRPILIYGCPVWASTSLKNLQKSCKVSRTDR</sequence>
<keyword evidence="2" id="KW-1185">Reference proteome</keyword>
<accession>A0AAV4T4M0</accession>
<dbReference type="AlphaFoldDB" id="A0AAV4T4M0"/>